<dbReference type="GO" id="GO:0005886">
    <property type="term" value="C:plasma membrane"/>
    <property type="evidence" value="ECO:0007669"/>
    <property type="project" value="TreeGrafter"/>
</dbReference>
<protein>
    <recommendedName>
        <fullName evidence="6">Protein singed wings 2</fullName>
    </recommendedName>
</protein>
<dbReference type="InterPro" id="IPR032675">
    <property type="entry name" value="LRR_dom_sf"/>
</dbReference>
<dbReference type="AlphaFoldDB" id="A0A1I8NX38"/>
<dbReference type="SUPFAM" id="SSF52075">
    <property type="entry name" value="Outer arm dynein light chain 1"/>
    <property type="match status" value="1"/>
</dbReference>
<dbReference type="Gene3D" id="3.80.10.10">
    <property type="entry name" value="Ribonuclease Inhibitor"/>
    <property type="match status" value="2"/>
</dbReference>
<evidence type="ECO:0000256" key="2">
    <source>
        <dbReference type="ARBA" id="ARBA00022729"/>
    </source>
</evidence>
<evidence type="ECO:0008006" key="6">
    <source>
        <dbReference type="Google" id="ProtNLM"/>
    </source>
</evidence>
<name>A0A1I8NX38_STOCA</name>
<dbReference type="VEuPathDB" id="VectorBase:SCAU002779"/>
<dbReference type="STRING" id="35570.A0A1I8NX38"/>
<organism evidence="4 5">
    <name type="scientific">Stomoxys calcitrans</name>
    <name type="common">Stable fly</name>
    <name type="synonym">Conops calcitrans</name>
    <dbReference type="NCBI Taxonomy" id="35570"/>
    <lineage>
        <taxon>Eukaryota</taxon>
        <taxon>Metazoa</taxon>
        <taxon>Ecdysozoa</taxon>
        <taxon>Arthropoda</taxon>
        <taxon>Hexapoda</taxon>
        <taxon>Insecta</taxon>
        <taxon>Pterygota</taxon>
        <taxon>Neoptera</taxon>
        <taxon>Endopterygota</taxon>
        <taxon>Diptera</taxon>
        <taxon>Brachycera</taxon>
        <taxon>Muscomorpha</taxon>
        <taxon>Muscoidea</taxon>
        <taxon>Muscidae</taxon>
        <taxon>Stomoxys</taxon>
    </lineage>
</organism>
<keyword evidence="5" id="KW-1185">Reference proteome</keyword>
<proteinExistence type="predicted"/>
<evidence type="ECO:0000313" key="5">
    <source>
        <dbReference type="Proteomes" id="UP000095300"/>
    </source>
</evidence>
<dbReference type="OrthoDB" id="6343311at2759"/>
<keyword evidence="2" id="KW-0732">Signal</keyword>
<keyword evidence="1" id="KW-0433">Leucine-rich repeat</keyword>
<dbReference type="Proteomes" id="UP000095300">
    <property type="component" value="Unassembled WGS sequence"/>
</dbReference>
<gene>
    <name evidence="4" type="primary">106086532</name>
</gene>
<dbReference type="EnsemblMetazoa" id="SCAU002779-RC">
    <property type="protein sequence ID" value="SCAU002779-PC"/>
    <property type="gene ID" value="SCAU002779"/>
</dbReference>
<dbReference type="InterPro" id="IPR050541">
    <property type="entry name" value="LRR_TM_domain-containing"/>
</dbReference>
<evidence type="ECO:0000256" key="3">
    <source>
        <dbReference type="ARBA" id="ARBA00022737"/>
    </source>
</evidence>
<evidence type="ECO:0000256" key="1">
    <source>
        <dbReference type="ARBA" id="ARBA00022614"/>
    </source>
</evidence>
<dbReference type="PANTHER" id="PTHR24369">
    <property type="entry name" value="ANTIGEN BSP, PUTATIVE-RELATED"/>
    <property type="match status" value="1"/>
</dbReference>
<evidence type="ECO:0000313" key="4">
    <source>
        <dbReference type="EnsemblMetazoa" id="SCAU002779-PC"/>
    </source>
</evidence>
<dbReference type="KEGG" id="scac:106086532"/>
<dbReference type="PANTHER" id="PTHR24369:SF210">
    <property type="entry name" value="CHAOPTIN-RELATED"/>
    <property type="match status" value="1"/>
</dbReference>
<sequence>MIPPSVQTLCRKFNRFDFPTKTITILCYGEYVPHYKQHYTCVERKPSSIDAASICTKHDKKGAFRCYEGFRNSSVVSEQKVRSRMEDVVFCGWPERVFNPIMDLQGFHRIKSLTIEYSHSEIILDFPEMFYLQTINISWTNLSHLGSQKTFKKIHALKIVDLRWNKLMQLDPLLLPPTFEHLYLGGNPWNCTKNFKWLLVPEKGNYVADRELLVCADRKYKDRNVTTVMNYKVMLRNACQSHEDLKNCSCSMHHIIPKTHLPLYTVNCSHLGLHFLPAFLPENTTTLFANNNKITDISPLRNNIHYRYVVDVHLDNNMIETIDVLEGGYWLDHFRLLSLKNNKLKKIPVYALDNALDDNANANLLLLSMNPWHCSCKFGMRFREIVIKYNDILRDAWNITCTYKQDEEEKMSTIMAITREDVCKPKNESKIHVLDCINGALAIMILLILAKLGYDYYHYKNYGRVPWIVMKLP</sequence>
<reference evidence="4" key="1">
    <citation type="submission" date="2020-05" db="UniProtKB">
        <authorList>
            <consortium name="EnsemblMetazoa"/>
        </authorList>
    </citation>
    <scope>IDENTIFICATION</scope>
    <source>
        <strain evidence="4">USDA</strain>
    </source>
</reference>
<accession>A0A1I8NX38</accession>
<keyword evidence="3" id="KW-0677">Repeat</keyword>
<dbReference type="SUPFAM" id="SSF52058">
    <property type="entry name" value="L domain-like"/>
    <property type="match status" value="1"/>
</dbReference>